<dbReference type="GO" id="GO:0030246">
    <property type="term" value="F:carbohydrate binding"/>
    <property type="evidence" value="ECO:0007669"/>
    <property type="project" value="InterPro"/>
</dbReference>
<dbReference type="AlphaFoldDB" id="C7GI53"/>
<dbReference type="InterPro" id="IPR052047">
    <property type="entry name" value="GH94_Enzymes"/>
</dbReference>
<protein>
    <submittedName>
        <fullName evidence="2">Glycosyltransferase family 36</fullName>
    </submittedName>
</protein>
<accession>C7GI53</accession>
<sequence length="207" mass="24320">MNSELKKSAQNGLYEFAPDGNGCRIYHAETPRYWYNYLWNEDRYCAQISQVGHGRSYYLSEKADMCMINRDDARYVYLRDDADGTCWNIGKGPLNTEVEDYCCTHSIGHTQICSRKNGIEGSWRIFVPKKGFHEVWTLKLRNTAEQEKRLSMFSAVSFYLEGFSYPRYYEMYRCMKTEFKRELNGIYCDSAHPFAPHELYHGFLASS</sequence>
<dbReference type="Gene3D" id="2.70.98.40">
    <property type="entry name" value="Glycoside hydrolase, family 65, N-terminal domain"/>
    <property type="match status" value="1"/>
</dbReference>
<dbReference type="PANTHER" id="PTHR37469">
    <property type="entry name" value="CELLOBIONIC ACID PHOSPHORYLASE-RELATED"/>
    <property type="match status" value="1"/>
</dbReference>
<dbReference type="Proteomes" id="UP000004828">
    <property type="component" value="Unassembled WGS sequence"/>
</dbReference>
<evidence type="ECO:0000313" key="3">
    <source>
        <dbReference type="Proteomes" id="UP000004828"/>
    </source>
</evidence>
<keyword evidence="2" id="KW-0808">Transferase</keyword>
<dbReference type="GO" id="GO:0005975">
    <property type="term" value="P:carbohydrate metabolic process"/>
    <property type="evidence" value="ECO:0007669"/>
    <property type="project" value="InterPro"/>
</dbReference>
<reference evidence="2 3" key="1">
    <citation type="submission" date="2009-08" db="EMBL/GenBank/DDBJ databases">
        <authorList>
            <person name="Weinstock G."/>
            <person name="Sodergren E."/>
            <person name="Clifton S."/>
            <person name="Fulton L."/>
            <person name="Fulton B."/>
            <person name="Courtney L."/>
            <person name="Fronick C."/>
            <person name="Harrison M."/>
            <person name="Strong C."/>
            <person name="Farmer C."/>
            <person name="Delahaunty K."/>
            <person name="Markovic C."/>
            <person name="Hall O."/>
            <person name="Minx P."/>
            <person name="Tomlinson C."/>
            <person name="Mitreva M."/>
            <person name="Nelson J."/>
            <person name="Hou S."/>
            <person name="Wollam A."/>
            <person name="Pepin K.H."/>
            <person name="Johnson M."/>
            <person name="Bhonagiri V."/>
            <person name="Nash W.E."/>
            <person name="Warren W."/>
            <person name="Chinwalla A."/>
            <person name="Mardis E.R."/>
            <person name="Wilson R.K."/>
        </authorList>
    </citation>
    <scope>NUCLEOTIDE SEQUENCE [LARGE SCALE GENOMIC DNA]</scope>
    <source>
        <strain evidence="2 3">L1-82</strain>
    </source>
</reference>
<evidence type="ECO:0000259" key="1">
    <source>
        <dbReference type="Pfam" id="PF06165"/>
    </source>
</evidence>
<evidence type="ECO:0000313" key="2">
    <source>
        <dbReference type="EMBL" id="EEU98501.1"/>
    </source>
</evidence>
<dbReference type="InterPro" id="IPR037018">
    <property type="entry name" value="GH65_N"/>
</dbReference>
<name>C7GI53_9FIRM</name>
<dbReference type="InterPro" id="IPR011013">
    <property type="entry name" value="Gal_mutarotase_sf_dom"/>
</dbReference>
<dbReference type="HOGENOM" id="CLU_1328886_0_0_9"/>
<dbReference type="InterPro" id="IPR010383">
    <property type="entry name" value="Glyco_hydrolase_94_b-supersand"/>
</dbReference>
<dbReference type="SUPFAM" id="SSF74650">
    <property type="entry name" value="Galactose mutarotase-like"/>
    <property type="match status" value="1"/>
</dbReference>
<comment type="caution">
    <text evidence="2">The sequence shown here is derived from an EMBL/GenBank/DDBJ whole genome shotgun (WGS) entry which is preliminary data.</text>
</comment>
<proteinExistence type="predicted"/>
<dbReference type="GO" id="GO:0016740">
    <property type="term" value="F:transferase activity"/>
    <property type="evidence" value="ECO:0007669"/>
    <property type="project" value="UniProtKB-KW"/>
</dbReference>
<feature type="non-terminal residue" evidence="2">
    <location>
        <position position="207"/>
    </location>
</feature>
<dbReference type="Pfam" id="PF06165">
    <property type="entry name" value="GH94_b-supersand"/>
    <property type="match status" value="1"/>
</dbReference>
<dbReference type="EMBL" id="ABYJ02000336">
    <property type="protein sequence ID" value="EEU98501.1"/>
    <property type="molecule type" value="Genomic_DNA"/>
</dbReference>
<dbReference type="PANTHER" id="PTHR37469:SF2">
    <property type="entry name" value="CELLOBIONIC ACID PHOSPHORYLASE"/>
    <property type="match status" value="1"/>
</dbReference>
<feature type="domain" description="Glycosyl hydrolase 94 supersandwich" evidence="1">
    <location>
        <begin position="28"/>
        <end position="189"/>
    </location>
</feature>
<gene>
    <name evidence="2" type="ORF">ROSINTL182_09625</name>
</gene>
<organism evidence="2 3">
    <name type="scientific">Roseburia intestinalis L1-82</name>
    <dbReference type="NCBI Taxonomy" id="536231"/>
    <lineage>
        <taxon>Bacteria</taxon>
        <taxon>Bacillati</taxon>
        <taxon>Bacillota</taxon>
        <taxon>Clostridia</taxon>
        <taxon>Lachnospirales</taxon>
        <taxon>Lachnospiraceae</taxon>
        <taxon>Roseburia</taxon>
    </lineage>
</organism>